<sequence>MAIADIIHKTITGTLVLVTVVGIGYIGIGTADVMERRKKRAELQEKQVNEFFDQQIKLKQQQQAAKKQEEDD</sequence>
<keyword evidence="2 5" id="KW-0812">Transmembrane</keyword>
<evidence type="ECO:0000256" key="5">
    <source>
        <dbReference type="SAM" id="Phobius"/>
    </source>
</evidence>
<evidence type="ECO:0000256" key="3">
    <source>
        <dbReference type="ARBA" id="ARBA00022989"/>
    </source>
</evidence>
<dbReference type="AlphaFoldDB" id="D3B3U9"/>
<dbReference type="RefSeq" id="XP_020436114.1">
    <property type="nucleotide sequence ID" value="XM_020574042.1"/>
</dbReference>
<gene>
    <name evidence="6" type="ORF">PPL_03070</name>
</gene>
<dbReference type="GO" id="GO:0016020">
    <property type="term" value="C:membrane"/>
    <property type="evidence" value="ECO:0007669"/>
    <property type="project" value="UniProtKB-SubCell"/>
</dbReference>
<dbReference type="OMA" id="VGCAYIG"/>
<keyword evidence="7" id="KW-1185">Reference proteome</keyword>
<keyword evidence="3 5" id="KW-1133">Transmembrane helix</keyword>
<dbReference type="InterPro" id="IPR029208">
    <property type="entry name" value="COX14"/>
</dbReference>
<dbReference type="EMBL" id="ADBJ01000010">
    <property type="protein sequence ID" value="EFA83997.1"/>
    <property type="molecule type" value="Genomic_DNA"/>
</dbReference>
<organism evidence="6 7">
    <name type="scientific">Heterostelium pallidum (strain ATCC 26659 / Pp 5 / PN500)</name>
    <name type="common">Cellular slime mold</name>
    <name type="synonym">Polysphondylium pallidum</name>
    <dbReference type="NCBI Taxonomy" id="670386"/>
    <lineage>
        <taxon>Eukaryota</taxon>
        <taxon>Amoebozoa</taxon>
        <taxon>Evosea</taxon>
        <taxon>Eumycetozoa</taxon>
        <taxon>Dictyostelia</taxon>
        <taxon>Acytosteliales</taxon>
        <taxon>Acytosteliaceae</taxon>
        <taxon>Heterostelium</taxon>
    </lineage>
</organism>
<name>D3B3U9_HETP5</name>
<evidence type="ECO:0000313" key="6">
    <source>
        <dbReference type="EMBL" id="EFA83997.1"/>
    </source>
</evidence>
<comment type="subcellular location">
    <subcellularLocation>
        <location evidence="1">Membrane</location>
        <topology evidence="1">Single-pass membrane protein</topology>
    </subcellularLocation>
</comment>
<evidence type="ECO:0000256" key="1">
    <source>
        <dbReference type="ARBA" id="ARBA00004167"/>
    </source>
</evidence>
<accession>D3B3U9</accession>
<reference evidence="6 7" key="1">
    <citation type="journal article" date="2011" name="Genome Res.">
        <title>Phylogeny-wide analysis of social amoeba genomes highlights ancient origins for complex intercellular communication.</title>
        <authorList>
            <person name="Heidel A.J."/>
            <person name="Lawal H.M."/>
            <person name="Felder M."/>
            <person name="Schilde C."/>
            <person name="Helps N.R."/>
            <person name="Tunggal B."/>
            <person name="Rivero F."/>
            <person name="John U."/>
            <person name="Schleicher M."/>
            <person name="Eichinger L."/>
            <person name="Platzer M."/>
            <person name="Noegel A.A."/>
            <person name="Schaap P."/>
            <person name="Gloeckner G."/>
        </authorList>
    </citation>
    <scope>NUCLEOTIDE SEQUENCE [LARGE SCALE GENOMIC DNA]</scope>
    <source>
        <strain evidence="7">ATCC 26659 / Pp 5 / PN500</strain>
    </source>
</reference>
<keyword evidence="4 5" id="KW-0472">Membrane</keyword>
<dbReference type="GeneID" id="31358593"/>
<evidence type="ECO:0000313" key="7">
    <source>
        <dbReference type="Proteomes" id="UP000001396"/>
    </source>
</evidence>
<feature type="transmembrane region" description="Helical" evidence="5">
    <location>
        <begin position="6"/>
        <end position="28"/>
    </location>
</feature>
<comment type="caution">
    <text evidence="6">The sequence shown here is derived from an EMBL/GenBank/DDBJ whole genome shotgun (WGS) entry which is preliminary data.</text>
</comment>
<dbReference type="InParanoid" id="D3B3U9"/>
<evidence type="ECO:0000256" key="2">
    <source>
        <dbReference type="ARBA" id="ARBA00022692"/>
    </source>
</evidence>
<dbReference type="Pfam" id="PF14880">
    <property type="entry name" value="COX14"/>
    <property type="match status" value="1"/>
</dbReference>
<evidence type="ECO:0000256" key="4">
    <source>
        <dbReference type="ARBA" id="ARBA00023136"/>
    </source>
</evidence>
<dbReference type="Proteomes" id="UP000001396">
    <property type="component" value="Unassembled WGS sequence"/>
</dbReference>
<proteinExistence type="predicted"/>
<protein>
    <submittedName>
        <fullName evidence="6">Uncharacterized protein</fullName>
    </submittedName>
</protein>